<keyword evidence="16" id="KW-1185">Reference proteome</keyword>
<dbReference type="Proteomes" id="UP000077266">
    <property type="component" value="Unassembled WGS sequence"/>
</dbReference>
<dbReference type="Gene3D" id="1.25.40.800">
    <property type="match status" value="1"/>
</dbReference>
<dbReference type="Pfam" id="PF25097">
    <property type="entry name" value="ARM_Cnot1"/>
    <property type="match status" value="1"/>
</dbReference>
<evidence type="ECO:0000259" key="14">
    <source>
        <dbReference type="Pfam" id="PF25097"/>
    </source>
</evidence>
<dbReference type="InterPro" id="IPR040398">
    <property type="entry name" value="Not1"/>
</dbReference>
<feature type="domain" description="CCR4-NOT transcription complex subunit 1" evidence="10">
    <location>
        <begin position="953"/>
        <end position="1095"/>
    </location>
</feature>
<evidence type="ECO:0000259" key="13">
    <source>
        <dbReference type="Pfam" id="PF16418"/>
    </source>
</evidence>
<dbReference type="InterPro" id="IPR038535">
    <property type="entry name" value="CNOT1_TTP_bind_sf"/>
</dbReference>
<dbReference type="InterPro" id="IPR032194">
    <property type="entry name" value="CNOT1_HEAT"/>
</dbReference>
<evidence type="ECO:0000256" key="8">
    <source>
        <dbReference type="SAM" id="Coils"/>
    </source>
</evidence>
<dbReference type="CDD" id="cd20710">
    <property type="entry name" value="NOT1_connector"/>
    <property type="match status" value="1"/>
</dbReference>
<dbReference type="InterPro" id="IPR032191">
    <property type="entry name" value="CNOT1_CAF1_bind"/>
</dbReference>
<evidence type="ECO:0000256" key="2">
    <source>
        <dbReference type="ARBA" id="ARBA00022491"/>
    </source>
</evidence>
<dbReference type="Gene3D" id="1.25.40.790">
    <property type="match status" value="1"/>
</dbReference>
<gene>
    <name evidence="15" type="ORF">EXIGLDRAFT_715736</name>
</gene>
<keyword evidence="8" id="KW-0175">Coiled coil</keyword>
<evidence type="ECO:0000259" key="11">
    <source>
        <dbReference type="Pfam" id="PF16415"/>
    </source>
</evidence>
<dbReference type="FunFam" id="1.25.40.180:FF:000012">
    <property type="entry name" value="Ccr4-Not transcription complex subunit"/>
    <property type="match status" value="1"/>
</dbReference>
<evidence type="ECO:0000256" key="7">
    <source>
        <dbReference type="ARBA" id="ARBA00074459"/>
    </source>
</evidence>
<dbReference type="SUPFAM" id="SSF48371">
    <property type="entry name" value="ARM repeat"/>
    <property type="match status" value="1"/>
</dbReference>
<dbReference type="GO" id="GO:0000289">
    <property type="term" value="P:nuclear-transcribed mRNA poly(A) tail shortening"/>
    <property type="evidence" value="ECO:0007669"/>
    <property type="project" value="UniProtKB-ARBA"/>
</dbReference>
<dbReference type="PANTHER" id="PTHR13162">
    <property type="entry name" value="CCR4-NOT TRANSCRIPTION COMPLEX"/>
    <property type="match status" value="1"/>
</dbReference>
<dbReference type="Gene3D" id="1.25.40.840">
    <property type="entry name" value="CCR4-NOT transcription complex subunit 1 TTP binding domain"/>
    <property type="match status" value="1"/>
</dbReference>
<dbReference type="Pfam" id="PF12842">
    <property type="entry name" value="DUF3819"/>
    <property type="match status" value="1"/>
</dbReference>
<dbReference type="Pfam" id="PF16417">
    <property type="entry name" value="CNOT1_TTP_bind"/>
    <property type="match status" value="1"/>
</dbReference>
<dbReference type="FunCoup" id="A0A165IYY7">
    <property type="interactions" value="790"/>
</dbReference>
<evidence type="ECO:0000256" key="1">
    <source>
        <dbReference type="ARBA" id="ARBA00004123"/>
    </source>
</evidence>
<dbReference type="InterPro" id="IPR007196">
    <property type="entry name" value="CCR4-Not_Not1_C"/>
</dbReference>
<feature type="domain" description="CCR4-Not complex component Not1 C-terminal" evidence="9">
    <location>
        <begin position="1553"/>
        <end position="1912"/>
    </location>
</feature>
<dbReference type="GO" id="GO:0005634">
    <property type="term" value="C:nucleus"/>
    <property type="evidence" value="ECO:0007669"/>
    <property type="project" value="UniProtKB-SubCell"/>
</dbReference>
<organism evidence="15 16">
    <name type="scientific">Exidia glandulosa HHB12029</name>
    <dbReference type="NCBI Taxonomy" id="1314781"/>
    <lineage>
        <taxon>Eukaryota</taxon>
        <taxon>Fungi</taxon>
        <taxon>Dikarya</taxon>
        <taxon>Basidiomycota</taxon>
        <taxon>Agaricomycotina</taxon>
        <taxon>Agaricomycetes</taxon>
        <taxon>Auriculariales</taxon>
        <taxon>Exidiaceae</taxon>
        <taxon>Exidia</taxon>
    </lineage>
</organism>
<evidence type="ECO:0000259" key="9">
    <source>
        <dbReference type="Pfam" id="PF04054"/>
    </source>
</evidence>
<evidence type="ECO:0000256" key="3">
    <source>
        <dbReference type="ARBA" id="ARBA00023015"/>
    </source>
</evidence>
<dbReference type="Gene3D" id="1.25.40.180">
    <property type="match status" value="1"/>
</dbReference>
<dbReference type="Pfam" id="PF16418">
    <property type="entry name" value="CNOT1_HEAT"/>
    <property type="match status" value="1"/>
</dbReference>
<evidence type="ECO:0000313" key="16">
    <source>
        <dbReference type="Proteomes" id="UP000077266"/>
    </source>
</evidence>
<comment type="subcellular location">
    <subcellularLocation>
        <location evidence="1">Nucleus</location>
    </subcellularLocation>
</comment>
<feature type="domain" description="CCR4-NOT transcription complex subunit 1 HEAT repeat" evidence="13">
    <location>
        <begin position="286"/>
        <end position="430"/>
    </location>
</feature>
<dbReference type="Pfam" id="PF16415">
    <property type="entry name" value="CNOT1_CAF1_bind"/>
    <property type="match status" value="1"/>
</dbReference>
<dbReference type="OrthoDB" id="1933107at2759"/>
<name>A0A165IYY7_EXIGL</name>
<dbReference type="InterPro" id="IPR016024">
    <property type="entry name" value="ARM-type_fold"/>
</dbReference>
<dbReference type="Pfam" id="PF04054">
    <property type="entry name" value="Not1"/>
    <property type="match status" value="1"/>
</dbReference>
<protein>
    <recommendedName>
        <fullName evidence="7">General negative regulator of transcription subunit 1</fullName>
    </recommendedName>
</protein>
<keyword evidence="5" id="KW-0539">Nucleus</keyword>
<dbReference type="EMBL" id="KV425979">
    <property type="protein sequence ID" value="KZV94078.1"/>
    <property type="molecule type" value="Genomic_DNA"/>
</dbReference>
<sequence>MLLSDPPSDTPVLDATQRQAIILAAHAKFGPEAVAPILQTIFPSISLQPGTSLVQALIQLGPEITSDTVTVRALLARFGITPPTPPTDAQVVEIVQTLARRVADTHPLCDVGALVRALSSYGVPLNWAAVIRAFDWPDRQGVDTATLKLVIAILVHSPREAEHPAVAGFWMTWANPLSQLRLLDALLSLPSDTFNFVTLPGRRVVKVDDVAGASPTIKALAANVQGHTWNSLDLFETMVRLGVHESPEVRACVHDMLDKAVKISAELVHMGLLQVPKPWNELQVEYATKLLNMFLAGHPNHQLVFMRIWQIDPTYLTTAFRDFYAENPLNITRILDVAQDLKILDALLDVRPFIFALDVAALASRREYLNLDKWLADNIAQHGATFLRAVIDFLDVKTTSEKNARVTESPEPRTMALNAQTIAIFLRVLRNSSSMLAQADIDYCLEIRNACLQVYPRLMNLAPGSDQEPGFSVVSYSQEVETEVDSIYKKMYEDDISIDQVIVKLQAYKESTNTREHEIFSCMLHFLFDEYKFFQTYYPHRELGMTAYLFGSLIQHRLIDYIPLGIAIRYVLDALQCPPESNLFQFGAQALERFVGRLREWQPLCQALLRIPHFVDSRPDLAEAARRALTAGDSNLDGMPPGVSDLITEANIIVFTAIQSDPLDDVFEEPPEEVSDRILFIINNLAPSNFESKLQEMKERFADDFSRWLAHYLVDQRVSSEPNNHALYLRFLDGLEKQGLMKLVIHETIMKSAMLLNAEKTMSSPSERSVLKNLASWLGELTLARNQPIKHKNIAFKELLLEGYDNGRLILAIPFVCKILEACAKSKVFQPPNPWLMAVIALLSELYHFADIKLNLRFEIEVLWKKLDIDGAKIEPTLLVRNRPMLEAPTAPGFGQAYDVTTHTATDTLSSLMQSDPTDNQRAMNLHIEELLASLSNTIVINPQLAPLQATQAFKGAVTLAVDRSVREIILPVVERSVTIAGISTRELVTKDFAMEGDEQRMRIAAQVTATKLAGSLALVTCKEPLRSNLTTHIRNYLLEHGFTEQMVPDMLISLLVNDNIEQACKAIEQAAMDRAKADVDDSFMQAFETRRRHREHRPGGNFWDQKATLSTATSNLPDALRIRPGGLSQQQMHVYEEFGTDPRRSRLMISRPGSTTSFGRNDGVAASNYGIEQSVPDANDFNMPLVQNQVPAHLGPQEAMERFTHLMVEVDAVLNQAPAQQTFSMLPQNHPLRTYGRQIESLAAQLAKSEETLLNFSQRVVHALFKVQTQLGRDFYAAMLERLCRTSEKVAQEALLWLLYAEDERKFSVPVIATLLRAGLIPALDQDIQLAKMIMRSFNPTIIDFTVGLLRQLFPGDGLVQASQKQFQYSFEALKRTVQLDKATEACRRLVDDVYRVPRSQPLSAQDRTRPDQAELTTWFLKWVQIFQRSATTEKSFVTFIQQLQKEGILSGDEQFSFFRVCAEASVESYRKQAMTGNLTNIFQPIDALSRLIALLIKYHGDTMASTTQDHVKVKYLSKILTIIVLVLAHAHEKQGADFQQKPFFRFFSSFLNDLHSMESNLGTAYFQILITLSDNFSTLQPTFFPGFAFSWITLISHRLFMPKLLLSENREGWSAFHKLVICLFKFLASFLRPVHLSVAVRDLYRGAMRLLVVLLHDFPEFLGEYYFTICDVIPPRCIQLRNVVLSAYPATLVLPDPHLRNVKFESLPDMGPIPPILSDFTSTLKTGDLRNYLDQFLLNRANSSTLPFVKECLRLPDTPDPNAEKYNLSAINALVMYVGVSSVAQAKARSGSSVFVPSDPGVVILQYLVTNLDAEGQYHVLSAAIMHLRYPNAHTHWYSSLLLFLFAEINDERFREIMTRALLERFIVHRPHPWGAMVTFIELLRNPRYDFWNHEFVRVAPEIQMLLEGVKREVAQM</sequence>
<feature type="domain" description="CCR4-NOT transcription complex subunit 1 CAF1-binding" evidence="11">
    <location>
        <begin position="667"/>
        <end position="885"/>
    </location>
</feature>
<accession>A0A165IYY7</accession>
<proteinExistence type="predicted"/>
<evidence type="ECO:0000313" key="15">
    <source>
        <dbReference type="EMBL" id="KZV94078.1"/>
    </source>
</evidence>
<evidence type="ECO:0000256" key="6">
    <source>
        <dbReference type="ARBA" id="ARBA00059181"/>
    </source>
</evidence>
<keyword evidence="2" id="KW-0678">Repressor</keyword>
<feature type="domain" description="CCR4-NOT transcription complex subunit 1 TTP binding" evidence="12">
    <location>
        <begin position="475"/>
        <end position="634"/>
    </location>
</feature>
<dbReference type="InParanoid" id="A0A165IYY7"/>
<dbReference type="PANTHER" id="PTHR13162:SF8">
    <property type="entry name" value="CCR4-NOT TRANSCRIPTION COMPLEX SUBUNIT 1"/>
    <property type="match status" value="1"/>
</dbReference>
<feature type="domain" description="CCR4-NOT transcription complex subunit 1-like NOT1 connector" evidence="14">
    <location>
        <begin position="1210"/>
        <end position="1394"/>
    </location>
</feature>
<keyword evidence="4" id="KW-0804">Transcription</keyword>
<dbReference type="InterPro" id="IPR032193">
    <property type="entry name" value="CNOT1_TTP_bind"/>
</dbReference>
<evidence type="ECO:0000256" key="5">
    <source>
        <dbReference type="ARBA" id="ARBA00023242"/>
    </source>
</evidence>
<dbReference type="GO" id="GO:0000932">
    <property type="term" value="C:P-body"/>
    <property type="evidence" value="ECO:0007669"/>
    <property type="project" value="TreeGrafter"/>
</dbReference>
<dbReference type="InterPro" id="IPR055454">
    <property type="entry name" value="CNOT1-like_NOT1_connector"/>
</dbReference>
<evidence type="ECO:0000259" key="12">
    <source>
        <dbReference type="Pfam" id="PF16417"/>
    </source>
</evidence>
<feature type="coiled-coil region" evidence="8">
    <location>
        <begin position="1233"/>
        <end position="1260"/>
    </location>
</feature>
<dbReference type="GO" id="GO:0060090">
    <property type="term" value="F:molecular adaptor activity"/>
    <property type="evidence" value="ECO:0007669"/>
    <property type="project" value="TreeGrafter"/>
</dbReference>
<dbReference type="GO" id="GO:0030015">
    <property type="term" value="C:CCR4-NOT core complex"/>
    <property type="evidence" value="ECO:0007669"/>
    <property type="project" value="InterPro"/>
</dbReference>
<keyword evidence="3" id="KW-0805">Transcription regulation</keyword>
<dbReference type="GO" id="GO:0017148">
    <property type="term" value="P:negative regulation of translation"/>
    <property type="evidence" value="ECO:0007669"/>
    <property type="project" value="InterPro"/>
</dbReference>
<evidence type="ECO:0000256" key="4">
    <source>
        <dbReference type="ARBA" id="ARBA00023163"/>
    </source>
</evidence>
<reference evidence="15 16" key="1">
    <citation type="journal article" date="2016" name="Mol. Biol. Evol.">
        <title>Comparative Genomics of Early-Diverging Mushroom-Forming Fungi Provides Insights into the Origins of Lignocellulose Decay Capabilities.</title>
        <authorList>
            <person name="Nagy L.G."/>
            <person name="Riley R."/>
            <person name="Tritt A."/>
            <person name="Adam C."/>
            <person name="Daum C."/>
            <person name="Floudas D."/>
            <person name="Sun H."/>
            <person name="Yadav J.S."/>
            <person name="Pangilinan J."/>
            <person name="Larsson K.H."/>
            <person name="Matsuura K."/>
            <person name="Barry K."/>
            <person name="Labutti K."/>
            <person name="Kuo R."/>
            <person name="Ohm R.A."/>
            <person name="Bhattacharya S.S."/>
            <person name="Shirouzu T."/>
            <person name="Yoshinaga Y."/>
            <person name="Martin F.M."/>
            <person name="Grigoriev I.V."/>
            <person name="Hibbett D.S."/>
        </authorList>
    </citation>
    <scope>NUCLEOTIDE SEQUENCE [LARGE SCALE GENOMIC DNA]</scope>
    <source>
        <strain evidence="15 16">HHB12029</strain>
    </source>
</reference>
<evidence type="ECO:0000259" key="10">
    <source>
        <dbReference type="Pfam" id="PF12842"/>
    </source>
</evidence>
<comment type="function">
    <text evidence="6">Acts as a component of the CCR4-NOT core complex, which in the nucleus seems to be a general transcription factor, and in the cytoplasm the major mRNA deadenylase involved in mRNA turnover. The NOT protein subcomplex negatively regulates the basal and activated transcription of many genes. Preferentially affects TC-type TATA element-dependent transcription. Could directly or indirectly inhibit component(s) of the general transcription machinery.</text>
</comment>
<dbReference type="STRING" id="1314781.A0A165IYY7"/>
<dbReference type="InterPro" id="IPR024557">
    <property type="entry name" value="CNOT1_dom_4"/>
</dbReference>